<organism evidence="2 4">
    <name type="scientific">Alteromonas macleodii</name>
    <name type="common">Pseudoalteromonas macleodii</name>
    <dbReference type="NCBI Taxonomy" id="28108"/>
    <lineage>
        <taxon>Bacteria</taxon>
        <taxon>Pseudomonadati</taxon>
        <taxon>Pseudomonadota</taxon>
        <taxon>Gammaproteobacteria</taxon>
        <taxon>Alteromonadales</taxon>
        <taxon>Alteromonadaceae</taxon>
        <taxon>Alteromonas/Salinimonas group</taxon>
        <taxon>Alteromonas</taxon>
    </lineage>
</organism>
<evidence type="ECO:0008006" key="6">
    <source>
        <dbReference type="Google" id="ProtNLM"/>
    </source>
</evidence>
<dbReference type="AlphaFoldDB" id="A0A126Q478"/>
<dbReference type="InterPro" id="IPR025187">
    <property type="entry name" value="DUF4112"/>
</dbReference>
<reference evidence="3 5" key="2">
    <citation type="submission" date="2016-09" db="EMBL/GenBank/DDBJ databases">
        <title>Draft Genome Sequence of four Alteromonas macleodii strains isolated from copper coupons and grown long-term at elevated copper levels.</title>
        <authorList>
            <person name="Cusick K."/>
            <person name="Dale J."/>
            <person name="Little B."/>
            <person name="Biffinger J."/>
        </authorList>
    </citation>
    <scope>NUCLEOTIDE SEQUENCE [LARGE SCALE GENOMIC DNA]</scope>
    <source>
        <strain evidence="3 5">KCP01</strain>
    </source>
</reference>
<feature type="transmembrane region" description="Helical" evidence="1">
    <location>
        <begin position="78"/>
        <end position="97"/>
    </location>
</feature>
<dbReference type="OMA" id="IVWEARN"/>
<evidence type="ECO:0000313" key="4">
    <source>
        <dbReference type="Proteomes" id="UP000063991"/>
    </source>
</evidence>
<dbReference type="PATRIC" id="fig|28108.53.peg.3756"/>
<evidence type="ECO:0000313" key="2">
    <source>
        <dbReference type="EMBL" id="AMJ99965.1"/>
    </source>
</evidence>
<keyword evidence="1" id="KW-0812">Transmembrane</keyword>
<dbReference type="Proteomes" id="UP000095392">
    <property type="component" value="Unassembled WGS sequence"/>
</dbReference>
<protein>
    <recommendedName>
        <fullName evidence="6">DUF4112 domain-containing protein</fullName>
    </recommendedName>
</protein>
<dbReference type="EMBL" id="MIPY01000035">
    <property type="protein sequence ID" value="OES26226.1"/>
    <property type="molecule type" value="Genomic_DNA"/>
</dbReference>
<dbReference type="EMBL" id="CP014323">
    <property type="protein sequence ID" value="AMJ99965.1"/>
    <property type="molecule type" value="Genomic_DNA"/>
</dbReference>
<dbReference type="PANTHER" id="PTHR35519">
    <property type="entry name" value="MEMBRANE PROTEINS"/>
    <property type="match status" value="1"/>
</dbReference>
<keyword evidence="1" id="KW-1133">Transmembrane helix</keyword>
<feature type="transmembrane region" description="Helical" evidence="1">
    <location>
        <begin position="37"/>
        <end position="58"/>
    </location>
</feature>
<gene>
    <name evidence="2" type="ORF">AVL55_18480</name>
    <name evidence="3" type="ORF">BFV95_3875</name>
</gene>
<evidence type="ECO:0000313" key="3">
    <source>
        <dbReference type="EMBL" id="OES26226.1"/>
    </source>
</evidence>
<keyword evidence="5" id="KW-1185">Reference proteome</keyword>
<reference evidence="2 4" key="1">
    <citation type="submission" date="2015-12" db="EMBL/GenBank/DDBJ databases">
        <authorList>
            <person name="Shamseldin A."/>
            <person name="Moawad H."/>
            <person name="Abd El-Rahim W.M."/>
            <person name="Sadowsky M.J."/>
        </authorList>
    </citation>
    <scope>NUCLEOTIDE SEQUENCE [LARGE SCALE GENOMIC DNA]</scope>
    <source>
        <strain evidence="2 4">D7</strain>
    </source>
</reference>
<proteinExistence type="predicted"/>
<evidence type="ECO:0000256" key="1">
    <source>
        <dbReference type="SAM" id="Phobius"/>
    </source>
</evidence>
<accession>A0A126Q478</accession>
<name>A0A126Q478_ALTMA</name>
<dbReference type="Pfam" id="PF13430">
    <property type="entry name" value="DUF4112"/>
    <property type="match status" value="1"/>
</dbReference>
<dbReference type="PANTHER" id="PTHR35519:SF2">
    <property type="entry name" value="PH DOMAIN PROTEIN"/>
    <property type="match status" value="1"/>
</dbReference>
<sequence length="133" mass="14719">MEGKAPKALLKAQKLANLLDTAVKLPFIPIRIGLDSIVGLIPGAGDALMLFVSLRIVWLGKSLGMPKALIAQMVKNSAIDFGLGFIPFVGDIVDIFYKANQKNVRIMERWWISENKHEVDKVTQKALSEWSAE</sequence>
<keyword evidence="1" id="KW-0472">Membrane</keyword>
<dbReference type="GeneID" id="56268799"/>
<dbReference type="OrthoDB" id="513552at2"/>
<dbReference type="Proteomes" id="UP000063991">
    <property type="component" value="Chromosome"/>
</dbReference>
<evidence type="ECO:0000313" key="5">
    <source>
        <dbReference type="Proteomes" id="UP000095392"/>
    </source>
</evidence>
<dbReference type="RefSeq" id="WP_014977648.1">
    <property type="nucleotide sequence ID" value="NZ_CP012202.1"/>
</dbReference>